<feature type="compositionally biased region" description="Low complexity" evidence="1">
    <location>
        <begin position="385"/>
        <end position="399"/>
    </location>
</feature>
<dbReference type="Pfam" id="PF12937">
    <property type="entry name" value="F-box-like"/>
    <property type="match status" value="1"/>
</dbReference>
<proteinExistence type="predicted"/>
<feature type="domain" description="F-box" evidence="2">
    <location>
        <begin position="3"/>
        <end position="49"/>
    </location>
</feature>
<dbReference type="InterPro" id="IPR001810">
    <property type="entry name" value="F-box_dom"/>
</dbReference>
<dbReference type="EMBL" id="JBANRG010000010">
    <property type="protein sequence ID" value="KAK7462912.1"/>
    <property type="molecule type" value="Genomic_DNA"/>
</dbReference>
<feature type="compositionally biased region" description="Low complexity" evidence="1">
    <location>
        <begin position="584"/>
        <end position="613"/>
    </location>
</feature>
<reference evidence="3 4" key="1">
    <citation type="submission" date="2024-01" db="EMBL/GenBank/DDBJ databases">
        <title>A draft genome for the cacao thread blight pathogen Marasmiellus scandens.</title>
        <authorList>
            <person name="Baruah I.K."/>
            <person name="Leung J."/>
            <person name="Bukari Y."/>
            <person name="Amoako-Attah I."/>
            <person name="Meinhardt L.W."/>
            <person name="Bailey B.A."/>
            <person name="Cohen S.P."/>
        </authorList>
    </citation>
    <scope>NUCLEOTIDE SEQUENCE [LARGE SCALE GENOMIC DNA]</scope>
    <source>
        <strain evidence="3 4">GH-19</strain>
    </source>
</reference>
<feature type="compositionally biased region" description="Pro residues" evidence="1">
    <location>
        <begin position="468"/>
        <end position="478"/>
    </location>
</feature>
<dbReference type="PROSITE" id="PS50181">
    <property type="entry name" value="FBOX"/>
    <property type="match status" value="1"/>
</dbReference>
<feature type="compositionally biased region" description="Polar residues" evidence="1">
    <location>
        <begin position="557"/>
        <end position="571"/>
    </location>
</feature>
<organism evidence="3 4">
    <name type="scientific">Marasmiellus scandens</name>
    <dbReference type="NCBI Taxonomy" id="2682957"/>
    <lineage>
        <taxon>Eukaryota</taxon>
        <taxon>Fungi</taxon>
        <taxon>Dikarya</taxon>
        <taxon>Basidiomycota</taxon>
        <taxon>Agaricomycotina</taxon>
        <taxon>Agaricomycetes</taxon>
        <taxon>Agaricomycetidae</taxon>
        <taxon>Agaricales</taxon>
        <taxon>Marasmiineae</taxon>
        <taxon>Omphalotaceae</taxon>
        <taxon>Marasmiellus</taxon>
    </lineage>
</organism>
<evidence type="ECO:0000256" key="1">
    <source>
        <dbReference type="SAM" id="MobiDB-lite"/>
    </source>
</evidence>
<evidence type="ECO:0000313" key="3">
    <source>
        <dbReference type="EMBL" id="KAK7462912.1"/>
    </source>
</evidence>
<evidence type="ECO:0000313" key="4">
    <source>
        <dbReference type="Proteomes" id="UP001498398"/>
    </source>
</evidence>
<dbReference type="Proteomes" id="UP001498398">
    <property type="component" value="Unassembled WGS sequence"/>
</dbReference>
<feature type="region of interest" description="Disordered" evidence="1">
    <location>
        <begin position="378"/>
        <end position="478"/>
    </location>
</feature>
<dbReference type="InterPro" id="IPR036047">
    <property type="entry name" value="F-box-like_dom_sf"/>
</dbReference>
<dbReference type="CDD" id="cd09917">
    <property type="entry name" value="F-box_SF"/>
    <property type="match status" value="1"/>
</dbReference>
<feature type="region of interest" description="Disordered" evidence="1">
    <location>
        <begin position="531"/>
        <end position="619"/>
    </location>
</feature>
<accession>A0ABR1JKU2</accession>
<name>A0ABR1JKU2_9AGAR</name>
<keyword evidence="4" id="KW-1185">Reference proteome</keyword>
<comment type="caution">
    <text evidence="3">The sequence shown here is derived from an EMBL/GenBank/DDBJ whole genome shotgun (WGS) entry which is preliminary data.</text>
</comment>
<dbReference type="SUPFAM" id="SSF81383">
    <property type="entry name" value="F-box domain"/>
    <property type="match status" value="1"/>
</dbReference>
<feature type="compositionally biased region" description="Acidic residues" evidence="1">
    <location>
        <begin position="541"/>
        <end position="556"/>
    </location>
</feature>
<feature type="compositionally biased region" description="Pro residues" evidence="1">
    <location>
        <begin position="420"/>
        <end position="435"/>
    </location>
</feature>
<protein>
    <recommendedName>
        <fullName evidence="2">F-box domain-containing protein</fullName>
    </recommendedName>
</protein>
<evidence type="ECO:0000259" key="2">
    <source>
        <dbReference type="PROSITE" id="PS50181"/>
    </source>
</evidence>
<dbReference type="Gene3D" id="1.20.1280.50">
    <property type="match status" value="1"/>
</dbReference>
<dbReference type="SMART" id="SM00256">
    <property type="entry name" value="FBOX"/>
    <property type="match status" value="1"/>
</dbReference>
<gene>
    <name evidence="3" type="ORF">VKT23_007492</name>
</gene>
<sequence length="756" mass="84567">MISIIFLILPVEIICVILEYLPIRDLLRCTVVNRRLNKIVQESSSLQFSIELAKCRMMPPKAAMELPYTVRLQLLRNRERAWRTLIPTARHPLRLAHSGAVYEFAGGVYGNGKENDRRSTVSITLYDLPTLESGQQNHWTHSLEDLDIVDFTMDPSQDLLVLVALAPRNSEFIYNLHLRSMATNQTHPFAAAPIFCCMRRPEHLGWIDGAVRVQISGSLVGFLIKEVINSVGGHFEVYNWKTGGPVNGCVVRHASGIDDFIFLSQDRFLLVRPNGMFEVYSFLDPGFHPETPVLRARYEFPALSEDYSYWYICLSSNPSPGYNPGAGNHGHNKIYYPSPEERLHACCIYVFQPVLTTVHTVYSFVFFFRTTAFVDPPECMGNTQPTTMTSAPSTSAMDSRTFSTPENDIAYSDDRTDPSSPAPPLSASPTPPPPSATLEADDTMGLSSFPVAQPPPQDAPQSTLFHSPAPPIVRPVSPPQNPYLRGPVRHVPWEIWGPKNTRWFRECLSKDWQHSVYGLRTVECVTDIDAVDGTHNGPDGDIGEADDEDSDTDEDNMTLNTQNPAGSQGQASLPELQSPGIGTSGSRSARSSHSNSPASVSTPATASMSSPESWTPPRRPHQAALKYLRMRDFNPYNISWALDHWKREVGDRGGGDNPSAWHDYSESFEAQGKVSGKNPVRDNEYSTKRQRRIITEKSTVEVHGVFKSNIVSQLPYVEVVTEREYDTTEVMMDDCRLLLLKRGRKGRLRSMNVFST</sequence>